<dbReference type="EMBL" id="JAFIQS010000006">
    <property type="protein sequence ID" value="KAG5168219.1"/>
    <property type="molecule type" value="Genomic_DNA"/>
</dbReference>
<dbReference type="AlphaFoldDB" id="A0A8H7XYW8"/>
<proteinExistence type="predicted"/>
<organism evidence="2">
    <name type="scientific">Psilocybe cubensis</name>
    <name type="common">Psychedelic mushroom</name>
    <name type="synonym">Stropharia cubensis</name>
    <dbReference type="NCBI Taxonomy" id="181762"/>
    <lineage>
        <taxon>Eukaryota</taxon>
        <taxon>Fungi</taxon>
        <taxon>Dikarya</taxon>
        <taxon>Basidiomycota</taxon>
        <taxon>Agaricomycotina</taxon>
        <taxon>Agaricomycetes</taxon>
        <taxon>Agaricomycetidae</taxon>
        <taxon>Agaricales</taxon>
        <taxon>Agaricineae</taxon>
        <taxon>Strophariaceae</taxon>
        <taxon>Psilocybe</taxon>
    </lineage>
</organism>
<accession>A0A8H7XYW8</accession>
<keyword evidence="1" id="KW-0732">Signal</keyword>
<protein>
    <submittedName>
        <fullName evidence="2">Uncharacterized protein</fullName>
    </submittedName>
</protein>
<feature type="chain" id="PRO_5034447590" evidence="1">
    <location>
        <begin position="24"/>
        <end position="152"/>
    </location>
</feature>
<name>A0A8H7XYW8_PSICU</name>
<comment type="caution">
    <text evidence="2">The sequence shown here is derived from an EMBL/GenBank/DDBJ whole genome shotgun (WGS) entry which is preliminary data.</text>
</comment>
<sequence>MNRVLTKWIQIFRPLLSLAVYHALRLGQKPDNCFAQTLQLVISPTFTSSNVPRSTRDIEHAFRLDQALVIDVETIKSSFAPAQQAFDKAYEQTHEERARNPNAIGFPVITILVPTESTMRQVPVGLEKLEIPWDALWEESLRRHINSGNPRL</sequence>
<feature type="signal peptide" evidence="1">
    <location>
        <begin position="1"/>
        <end position="23"/>
    </location>
</feature>
<reference evidence="2" key="1">
    <citation type="submission" date="2021-02" db="EMBL/GenBank/DDBJ databases">
        <title>Psilocybe cubensis genome.</title>
        <authorList>
            <person name="Mckernan K.J."/>
            <person name="Crawford S."/>
            <person name="Trippe A."/>
            <person name="Kane L.T."/>
            <person name="Mclaughlin S."/>
        </authorList>
    </citation>
    <scope>NUCLEOTIDE SEQUENCE [LARGE SCALE GENOMIC DNA]</scope>
    <source>
        <strain evidence="2">MGC-MH-2018</strain>
    </source>
</reference>
<gene>
    <name evidence="2" type="ORF">JR316_006814</name>
</gene>
<evidence type="ECO:0000313" key="2">
    <source>
        <dbReference type="EMBL" id="KAG5168219.1"/>
    </source>
</evidence>
<dbReference type="OrthoDB" id="3017086at2759"/>
<evidence type="ECO:0000256" key="1">
    <source>
        <dbReference type="SAM" id="SignalP"/>
    </source>
</evidence>